<dbReference type="EMBL" id="CP051205">
    <property type="protein sequence ID" value="QJB35886.1"/>
    <property type="molecule type" value="Genomic_DNA"/>
</dbReference>
<sequence length="194" mass="21918">MKNIVEQYLAGLQERLPEKDKALLAYASGATPAQLARLQQTYPDCPASLLQLLSKIDGTYWREYGEHTVSVLILGSDVHRYPYYLKSVDQILKKNKYSVSIRDIYGEDADEAPDLVDTGIDSTVNMDRWLCFSDCMNNGGTSKLYLDFNPAPGGISGQVVRFLHDPDNYRVIAGSFDEYLQKLMEHDYTFIASK</sequence>
<protein>
    <submittedName>
        <fullName evidence="2">SMI1/KNR4 family protein</fullName>
    </submittedName>
</protein>
<evidence type="ECO:0000313" key="3">
    <source>
        <dbReference type="Proteomes" id="UP000502421"/>
    </source>
</evidence>
<dbReference type="Proteomes" id="UP000502421">
    <property type="component" value="Chromosome"/>
</dbReference>
<dbReference type="Pfam" id="PF09346">
    <property type="entry name" value="SMI1_KNR4"/>
    <property type="match status" value="1"/>
</dbReference>
<evidence type="ECO:0000313" key="2">
    <source>
        <dbReference type="EMBL" id="QJB35886.1"/>
    </source>
</evidence>
<dbReference type="Gene3D" id="3.40.1580.10">
    <property type="entry name" value="SMI1/KNR4-like"/>
    <property type="match status" value="1"/>
</dbReference>
<reference evidence="3" key="1">
    <citation type="submission" date="2020-04" db="EMBL/GenBank/DDBJ databases">
        <authorList>
            <person name="Kittiwongwattana C."/>
        </authorList>
    </citation>
    <scope>NUCLEOTIDE SEQUENCE [LARGE SCALE GENOMIC DNA]</scope>
    <source>
        <strain evidence="3">1310</strain>
    </source>
</reference>
<dbReference type="RefSeq" id="WP_168811382.1">
    <property type="nucleotide sequence ID" value="NZ_CP051205.1"/>
</dbReference>
<dbReference type="AlphaFoldDB" id="A0AAE6ZMD5"/>
<dbReference type="InterPro" id="IPR018958">
    <property type="entry name" value="Knr4/Smi1-like_dom"/>
</dbReference>
<name>A0AAE6ZMD5_9BACT</name>
<feature type="domain" description="Knr4/Smi1-like" evidence="1">
    <location>
        <begin position="29"/>
        <end position="181"/>
    </location>
</feature>
<accession>A0AAE6ZMD5</accession>
<organism evidence="2 3">
    <name type="scientific">Chitinophaga oryzae</name>
    <dbReference type="NCBI Taxonomy" id="2725414"/>
    <lineage>
        <taxon>Bacteria</taxon>
        <taxon>Pseudomonadati</taxon>
        <taxon>Bacteroidota</taxon>
        <taxon>Chitinophagia</taxon>
        <taxon>Chitinophagales</taxon>
        <taxon>Chitinophagaceae</taxon>
        <taxon>Chitinophaga</taxon>
    </lineage>
</organism>
<dbReference type="KEGG" id="coy:HF329_33090"/>
<dbReference type="InterPro" id="IPR037883">
    <property type="entry name" value="Knr4/Smi1-like_sf"/>
</dbReference>
<proteinExistence type="predicted"/>
<gene>
    <name evidence="2" type="ORF">HF329_33090</name>
</gene>
<evidence type="ECO:0000259" key="1">
    <source>
        <dbReference type="Pfam" id="PF09346"/>
    </source>
</evidence>
<dbReference type="SUPFAM" id="SSF160631">
    <property type="entry name" value="SMI1/KNR4-like"/>
    <property type="match status" value="1"/>
</dbReference>